<dbReference type="Proteomes" id="UP000578030">
    <property type="component" value="Unassembled WGS sequence"/>
</dbReference>
<evidence type="ECO:0000259" key="6">
    <source>
        <dbReference type="PROSITE" id="PS50949"/>
    </source>
</evidence>
<evidence type="ECO:0000313" key="8">
    <source>
        <dbReference type="Proteomes" id="UP000578030"/>
    </source>
</evidence>
<dbReference type="InterPro" id="IPR000524">
    <property type="entry name" value="Tscrpt_reg_HTH_GntR"/>
</dbReference>
<keyword evidence="3" id="KW-0805">Transcription regulation</keyword>
<dbReference type="InterPro" id="IPR015421">
    <property type="entry name" value="PyrdxlP-dep_Trfase_major"/>
</dbReference>
<keyword evidence="7" id="KW-0808">Transferase</keyword>
<dbReference type="PANTHER" id="PTHR46577:SF2">
    <property type="entry name" value="TRANSCRIPTIONAL REGULATORY PROTEIN"/>
    <property type="match status" value="1"/>
</dbReference>
<comment type="similarity">
    <text evidence="1">In the C-terminal section; belongs to the class-I pyridoxal-phosphate-dependent aminotransferase family.</text>
</comment>
<evidence type="ECO:0000256" key="1">
    <source>
        <dbReference type="ARBA" id="ARBA00005384"/>
    </source>
</evidence>
<dbReference type="Gene3D" id="1.10.10.10">
    <property type="entry name" value="Winged helix-like DNA-binding domain superfamily/Winged helix DNA-binding domain"/>
    <property type="match status" value="1"/>
</dbReference>
<dbReference type="RefSeq" id="WP_182958352.1">
    <property type="nucleotide sequence ID" value="NZ_JABEQM010000007.1"/>
</dbReference>
<dbReference type="GO" id="GO:0003700">
    <property type="term" value="F:DNA-binding transcription factor activity"/>
    <property type="evidence" value="ECO:0007669"/>
    <property type="project" value="InterPro"/>
</dbReference>
<dbReference type="PANTHER" id="PTHR46577">
    <property type="entry name" value="HTH-TYPE TRANSCRIPTIONAL REGULATORY PROTEIN GABR"/>
    <property type="match status" value="1"/>
</dbReference>
<sequence length="472" mass="51498">MDVLQPQEGTRVARIVGAIRHRIDRRQLTPGARLPSIRLMAETMKVSKSTVVEAYDRLAAEGVIRARAGAGFFVTAPLAPLALDMEPATRDRDIDPLLVLRQSLEDASRRIAPGCGWLPESWMPDDVVRRALRTIARTGDGAALFDYDAPLGLPALRRLLARRMADHDIMAAPAQILLTDSGTHALDLVCRYFLRPGDAVMVDDPCYFNFHAMLRAHQVRVVGVPYTPDGPDLDRFTALAAEARPRLYVTNSALHNPTGATLSPVTAHRVLKLAEAHDLIIVEDDIFADLEDAPAPRLATFDGLDRVIRIGSFSKTISASLRCGYIAARPDWIDGLVNLRVATGISGGRLAAEVTHMALTDSGYRRHLTALRPRLARAMTTTLRRLKAIGVTPWLEPTAGMFLWARLPDGCDATDLARRALSHNIVLAPGNAFSANGAAGGFMRFNVSRMEGTEIYETLSGLIGRTVPERAS</sequence>
<dbReference type="Gene3D" id="3.40.640.10">
    <property type="entry name" value="Type I PLP-dependent aspartate aminotransferase-like (Major domain)"/>
    <property type="match status" value="1"/>
</dbReference>
<dbReference type="GO" id="GO:0008483">
    <property type="term" value="F:transaminase activity"/>
    <property type="evidence" value="ECO:0007669"/>
    <property type="project" value="UniProtKB-KW"/>
</dbReference>
<keyword evidence="5" id="KW-0804">Transcription</keyword>
<protein>
    <submittedName>
        <fullName evidence="7">PLP-dependent aminotransferase family protein</fullName>
    </submittedName>
</protein>
<dbReference type="GO" id="GO:0003677">
    <property type="term" value="F:DNA binding"/>
    <property type="evidence" value="ECO:0007669"/>
    <property type="project" value="UniProtKB-KW"/>
</dbReference>
<dbReference type="PROSITE" id="PS50949">
    <property type="entry name" value="HTH_GNTR"/>
    <property type="match status" value="1"/>
</dbReference>
<dbReference type="SMART" id="SM00345">
    <property type="entry name" value="HTH_GNTR"/>
    <property type="match status" value="1"/>
</dbReference>
<dbReference type="Gene3D" id="3.90.1150.10">
    <property type="entry name" value="Aspartate Aminotransferase, domain 1"/>
    <property type="match status" value="1"/>
</dbReference>
<dbReference type="InterPro" id="IPR051446">
    <property type="entry name" value="HTH_trans_reg/aminotransferase"/>
</dbReference>
<dbReference type="Pfam" id="PF00155">
    <property type="entry name" value="Aminotran_1_2"/>
    <property type="match status" value="1"/>
</dbReference>
<dbReference type="InterPro" id="IPR036388">
    <property type="entry name" value="WH-like_DNA-bd_sf"/>
</dbReference>
<reference evidence="7 8" key="1">
    <citation type="submission" date="2020-04" db="EMBL/GenBank/DDBJ databases">
        <title>Description of novel Gluconacetobacter.</title>
        <authorList>
            <person name="Sombolestani A."/>
        </authorList>
    </citation>
    <scope>NUCLEOTIDE SEQUENCE [LARGE SCALE GENOMIC DNA]</scope>
    <source>
        <strain evidence="7 8">LMG 27802</strain>
    </source>
</reference>
<evidence type="ECO:0000256" key="4">
    <source>
        <dbReference type="ARBA" id="ARBA00023125"/>
    </source>
</evidence>
<keyword evidence="7" id="KW-0032">Aminotransferase</keyword>
<dbReference type="InterPro" id="IPR015424">
    <property type="entry name" value="PyrdxlP-dep_Trfase"/>
</dbReference>
<dbReference type="SUPFAM" id="SSF53383">
    <property type="entry name" value="PLP-dependent transferases"/>
    <property type="match status" value="1"/>
</dbReference>
<evidence type="ECO:0000313" key="7">
    <source>
        <dbReference type="EMBL" id="MBB2201878.1"/>
    </source>
</evidence>
<keyword evidence="8" id="KW-1185">Reference proteome</keyword>
<dbReference type="InterPro" id="IPR015422">
    <property type="entry name" value="PyrdxlP-dep_Trfase_small"/>
</dbReference>
<dbReference type="InterPro" id="IPR004839">
    <property type="entry name" value="Aminotransferase_I/II_large"/>
</dbReference>
<dbReference type="EMBL" id="JABEQM010000007">
    <property type="protein sequence ID" value="MBB2201878.1"/>
    <property type="molecule type" value="Genomic_DNA"/>
</dbReference>
<dbReference type="CDD" id="cd00609">
    <property type="entry name" value="AAT_like"/>
    <property type="match status" value="1"/>
</dbReference>
<accession>A0A7W4PLI4</accession>
<feature type="domain" description="HTH gntR-type" evidence="6">
    <location>
        <begin position="9"/>
        <end position="77"/>
    </location>
</feature>
<proteinExistence type="inferred from homology"/>
<dbReference type="GO" id="GO:0030170">
    <property type="term" value="F:pyridoxal phosphate binding"/>
    <property type="evidence" value="ECO:0007669"/>
    <property type="project" value="InterPro"/>
</dbReference>
<comment type="caution">
    <text evidence="7">The sequence shown here is derived from an EMBL/GenBank/DDBJ whole genome shotgun (WGS) entry which is preliminary data.</text>
</comment>
<evidence type="ECO:0000256" key="3">
    <source>
        <dbReference type="ARBA" id="ARBA00023015"/>
    </source>
</evidence>
<dbReference type="CDD" id="cd07377">
    <property type="entry name" value="WHTH_GntR"/>
    <property type="match status" value="1"/>
</dbReference>
<evidence type="ECO:0000256" key="5">
    <source>
        <dbReference type="ARBA" id="ARBA00023163"/>
    </source>
</evidence>
<dbReference type="InterPro" id="IPR036390">
    <property type="entry name" value="WH_DNA-bd_sf"/>
</dbReference>
<dbReference type="AlphaFoldDB" id="A0A7W4PLI4"/>
<name>A0A7W4PLI4_9PROT</name>
<evidence type="ECO:0000256" key="2">
    <source>
        <dbReference type="ARBA" id="ARBA00022898"/>
    </source>
</evidence>
<dbReference type="Pfam" id="PF00392">
    <property type="entry name" value="GntR"/>
    <property type="match status" value="1"/>
</dbReference>
<keyword evidence="2" id="KW-0663">Pyridoxal phosphate</keyword>
<dbReference type="SUPFAM" id="SSF46785">
    <property type="entry name" value="Winged helix' DNA-binding domain"/>
    <property type="match status" value="1"/>
</dbReference>
<keyword evidence="4" id="KW-0238">DNA-binding</keyword>
<gene>
    <name evidence="7" type="ORF">HLH28_09870</name>
</gene>
<organism evidence="7 8">
    <name type="scientific">Gluconacetobacter tumulisoli</name>
    <dbReference type="NCBI Taxonomy" id="1286189"/>
    <lineage>
        <taxon>Bacteria</taxon>
        <taxon>Pseudomonadati</taxon>
        <taxon>Pseudomonadota</taxon>
        <taxon>Alphaproteobacteria</taxon>
        <taxon>Acetobacterales</taxon>
        <taxon>Acetobacteraceae</taxon>
        <taxon>Gluconacetobacter</taxon>
    </lineage>
</organism>